<gene>
    <name evidence="3" type="ORF">A2693_01800</name>
</gene>
<dbReference type="AlphaFoldDB" id="A0A1F5GC24"/>
<protein>
    <submittedName>
        <fullName evidence="3">Uncharacterized protein</fullName>
    </submittedName>
</protein>
<comment type="caution">
    <text evidence="3">The sequence shown here is derived from an EMBL/GenBank/DDBJ whole genome shotgun (WGS) entry which is preliminary data.</text>
</comment>
<dbReference type="Gene3D" id="3.40.50.2000">
    <property type="entry name" value="Glycogen Phosphorylase B"/>
    <property type="match status" value="2"/>
</dbReference>
<evidence type="ECO:0000313" key="4">
    <source>
        <dbReference type="Proteomes" id="UP000178577"/>
    </source>
</evidence>
<reference evidence="3 4" key="1">
    <citation type="journal article" date="2016" name="Nat. Commun.">
        <title>Thousands of microbial genomes shed light on interconnected biogeochemical processes in an aquifer system.</title>
        <authorList>
            <person name="Anantharaman K."/>
            <person name="Brown C.T."/>
            <person name="Hug L.A."/>
            <person name="Sharon I."/>
            <person name="Castelle C.J."/>
            <person name="Probst A.J."/>
            <person name="Thomas B.C."/>
            <person name="Singh A."/>
            <person name="Wilkins M.J."/>
            <person name="Karaoz U."/>
            <person name="Brodie E.L."/>
            <person name="Williams K.H."/>
            <person name="Hubbard S.S."/>
            <person name="Banfield J.F."/>
        </authorList>
    </citation>
    <scope>NUCLEOTIDE SEQUENCE [LARGE SCALE GENOMIC DNA]</scope>
</reference>
<dbReference type="InterPro" id="IPR001296">
    <property type="entry name" value="Glyco_trans_1"/>
</dbReference>
<dbReference type="Proteomes" id="UP000178577">
    <property type="component" value="Unassembled WGS sequence"/>
</dbReference>
<evidence type="ECO:0000259" key="1">
    <source>
        <dbReference type="Pfam" id="PF00534"/>
    </source>
</evidence>
<dbReference type="Pfam" id="PF13439">
    <property type="entry name" value="Glyco_transf_4"/>
    <property type="match status" value="1"/>
</dbReference>
<feature type="domain" description="Glycosyltransferase subfamily 4-like N-terminal" evidence="2">
    <location>
        <begin position="17"/>
        <end position="171"/>
    </location>
</feature>
<dbReference type="GO" id="GO:0016757">
    <property type="term" value="F:glycosyltransferase activity"/>
    <property type="evidence" value="ECO:0007669"/>
    <property type="project" value="InterPro"/>
</dbReference>
<dbReference type="InterPro" id="IPR028098">
    <property type="entry name" value="Glyco_trans_4-like_N"/>
</dbReference>
<dbReference type="CDD" id="cd03801">
    <property type="entry name" value="GT4_PimA-like"/>
    <property type="match status" value="1"/>
</dbReference>
<dbReference type="Pfam" id="PF00534">
    <property type="entry name" value="Glycos_transf_1"/>
    <property type="match status" value="1"/>
</dbReference>
<organism evidence="3 4">
    <name type="scientific">Candidatus Curtissbacteria bacterium RIFCSPHIGHO2_01_FULL_40_12</name>
    <dbReference type="NCBI Taxonomy" id="1797710"/>
    <lineage>
        <taxon>Bacteria</taxon>
        <taxon>Candidatus Curtissiibacteriota</taxon>
    </lineage>
</organism>
<accession>A0A1F5GC24</accession>
<evidence type="ECO:0000259" key="2">
    <source>
        <dbReference type="Pfam" id="PF13439"/>
    </source>
</evidence>
<evidence type="ECO:0000313" key="3">
    <source>
        <dbReference type="EMBL" id="OGD89374.1"/>
    </source>
</evidence>
<dbReference type="PANTHER" id="PTHR12526">
    <property type="entry name" value="GLYCOSYLTRANSFERASE"/>
    <property type="match status" value="1"/>
</dbReference>
<sequence>MHILWLSWRDIKNPTSGGAEKVATEIASRLVKDGIKVTLFTSKYKSAKGKEIVGGITIIRRGGLISCRLFAFIYYIKRKDEFDLIIDEINTLPFFTPFYARRKALTLIHQLAKEYWWFEVIFPFNLIGYFTEPIYLKIYKNQKTIALGASTTTDLKKLGFENVTTYLPGVDFKSKKISKKEDLLLFIGRLTPAKNALDAVLAFKIIQQKLPYLKLAIIGSGKSSYINKIKSHIIKFKLQKSVKLLGFVKDQKKKTLLEKAKIILIPAVREGWSLVATEANALGCVPVAYNVSGLTDSIKDKINGLLVKNNPEDLALTTVNLLKDEKYRTKLAKNGYTFSEQFSWQECYLDFKKFIQKNSRE</sequence>
<dbReference type="PANTHER" id="PTHR12526:SF618">
    <property type="entry name" value="GLYCOSYLTRANSFERASE, FAMILY 4"/>
    <property type="match status" value="1"/>
</dbReference>
<feature type="domain" description="Glycosyl transferase family 1" evidence="1">
    <location>
        <begin position="172"/>
        <end position="336"/>
    </location>
</feature>
<proteinExistence type="predicted"/>
<dbReference type="EMBL" id="MFAY01000011">
    <property type="protein sequence ID" value="OGD89374.1"/>
    <property type="molecule type" value="Genomic_DNA"/>
</dbReference>
<name>A0A1F5GC24_9BACT</name>
<dbReference type="SUPFAM" id="SSF53756">
    <property type="entry name" value="UDP-Glycosyltransferase/glycogen phosphorylase"/>
    <property type="match status" value="1"/>
</dbReference>